<protein>
    <submittedName>
        <fullName evidence="1">Uncharacterized protein</fullName>
    </submittedName>
</protein>
<dbReference type="Proteomes" id="UP001057402">
    <property type="component" value="Chromosome 7"/>
</dbReference>
<organism evidence="1 2">
    <name type="scientific">Melastoma candidum</name>
    <dbReference type="NCBI Taxonomy" id="119954"/>
    <lineage>
        <taxon>Eukaryota</taxon>
        <taxon>Viridiplantae</taxon>
        <taxon>Streptophyta</taxon>
        <taxon>Embryophyta</taxon>
        <taxon>Tracheophyta</taxon>
        <taxon>Spermatophyta</taxon>
        <taxon>Magnoliopsida</taxon>
        <taxon>eudicotyledons</taxon>
        <taxon>Gunneridae</taxon>
        <taxon>Pentapetalae</taxon>
        <taxon>rosids</taxon>
        <taxon>malvids</taxon>
        <taxon>Myrtales</taxon>
        <taxon>Melastomataceae</taxon>
        <taxon>Melastomatoideae</taxon>
        <taxon>Melastomateae</taxon>
        <taxon>Melastoma</taxon>
    </lineage>
</organism>
<evidence type="ECO:0000313" key="2">
    <source>
        <dbReference type="Proteomes" id="UP001057402"/>
    </source>
</evidence>
<gene>
    <name evidence="1" type="ORF">MLD38_025323</name>
</gene>
<sequence length="533" mass="60102">MEGKKVIGINLLTVAAVIILFAASAAADEEEEELWSSSFTRHDFPDGFVFGAGTSAYQVEGASDQDGRTPSIFDTFAHSGLTRGANGDIACDQYHKYKEDVELMVETGLDAYRFSISWSRLIPNGRGSVNPKGLEYYNRLIDELLSHGIEPHVTLHHSDLPQALEDEYDGFISRNIIDDFTAYANVCFAVFGDRVKYWTTFNEPNIFILGGYDAGFLPPQRCSYPFGFVNCTKGNSTTEPYLAAHNIMLAHASASRLYRERYRSVQKGQVGLNLFAYYFTPYTNTTEDLLATDRANDFYVGWFLNPILYGDYPETMKKNAGLRLPSFTADESELIKGSMDFLGINFYNTLRVRDNPRSMTTELRDCTADAAAQIIYNQDNTTSSFEFPVAPWGLEGLLQYLKQKYENIPIYIHENGQHLRRNSTLEDLPRVESMRGYIGALLNSVTNGSNVKGYFHWAFLDVFELLDGYESGFGLYYVDLDDPDLRRYPKLSARWYRNFLKAGTMSSSSSSSDSFIGLERNSTSRPHGSHSSQ</sequence>
<reference evidence="2" key="1">
    <citation type="journal article" date="2023" name="Front. Plant Sci.">
        <title>Chromosomal-level genome assembly of Melastoma candidum provides insights into trichome evolution.</title>
        <authorList>
            <person name="Zhong Y."/>
            <person name="Wu W."/>
            <person name="Sun C."/>
            <person name="Zou P."/>
            <person name="Liu Y."/>
            <person name="Dai S."/>
            <person name="Zhou R."/>
        </authorList>
    </citation>
    <scope>NUCLEOTIDE SEQUENCE [LARGE SCALE GENOMIC DNA]</scope>
</reference>
<name>A0ACB9NV10_9MYRT</name>
<comment type="caution">
    <text evidence="1">The sequence shown here is derived from an EMBL/GenBank/DDBJ whole genome shotgun (WGS) entry which is preliminary data.</text>
</comment>
<keyword evidence="2" id="KW-1185">Reference proteome</keyword>
<proteinExistence type="predicted"/>
<evidence type="ECO:0000313" key="1">
    <source>
        <dbReference type="EMBL" id="KAI4340495.1"/>
    </source>
</evidence>
<dbReference type="EMBL" id="CM042886">
    <property type="protein sequence ID" value="KAI4340495.1"/>
    <property type="molecule type" value="Genomic_DNA"/>
</dbReference>
<accession>A0ACB9NV10</accession>